<evidence type="ECO:0000313" key="2">
    <source>
        <dbReference type="EMBL" id="MBB6107110.1"/>
    </source>
</evidence>
<feature type="region of interest" description="Disordered" evidence="1">
    <location>
        <begin position="1"/>
        <end position="24"/>
    </location>
</feature>
<proteinExistence type="predicted"/>
<feature type="non-terminal residue" evidence="2">
    <location>
        <position position="1"/>
    </location>
</feature>
<dbReference type="Proteomes" id="UP000571554">
    <property type="component" value="Unassembled WGS sequence"/>
</dbReference>
<keyword evidence="3" id="KW-1185">Reference proteome</keyword>
<evidence type="ECO:0000313" key="3">
    <source>
        <dbReference type="Proteomes" id="UP000571554"/>
    </source>
</evidence>
<dbReference type="Pfam" id="PF12087">
    <property type="entry name" value="DUF3564"/>
    <property type="match status" value="1"/>
</dbReference>
<accession>A0A7W9U6W9</accession>
<dbReference type="InterPro" id="IPR021947">
    <property type="entry name" value="DUF3564"/>
</dbReference>
<evidence type="ECO:0000256" key="1">
    <source>
        <dbReference type="SAM" id="MobiDB-lite"/>
    </source>
</evidence>
<feature type="compositionally biased region" description="Basic and acidic residues" evidence="1">
    <location>
        <begin position="1"/>
        <end position="13"/>
    </location>
</feature>
<reference evidence="2 3" key="1">
    <citation type="submission" date="2020-08" db="EMBL/GenBank/DDBJ databases">
        <title>Above-ground endophytic microbial communities from plants in different locations in the United States.</title>
        <authorList>
            <person name="Frank C."/>
        </authorList>
    </citation>
    <scope>NUCLEOTIDE SEQUENCE [LARGE SCALE GENOMIC DNA]</scope>
    <source>
        <strain evidence="2 3">WP4_2_2</strain>
    </source>
</reference>
<organism evidence="2 3">
    <name type="scientific">Paraburkholderia bannensis</name>
    <dbReference type="NCBI Taxonomy" id="765414"/>
    <lineage>
        <taxon>Bacteria</taxon>
        <taxon>Pseudomonadati</taxon>
        <taxon>Pseudomonadota</taxon>
        <taxon>Betaproteobacteria</taxon>
        <taxon>Burkholderiales</taxon>
        <taxon>Burkholderiaceae</taxon>
        <taxon>Paraburkholderia</taxon>
    </lineage>
</organism>
<name>A0A7W9U6W9_9BURK</name>
<protein>
    <submittedName>
        <fullName evidence="2">Uncharacterized protein</fullName>
    </submittedName>
</protein>
<gene>
    <name evidence="2" type="ORF">F4827_006991</name>
</gene>
<comment type="caution">
    <text evidence="2">The sequence shown here is derived from an EMBL/GenBank/DDBJ whole genome shotgun (WGS) entry which is preliminary data.</text>
</comment>
<dbReference type="AlphaFoldDB" id="A0A7W9U6W9"/>
<sequence>TLRGLGVDRHEEVSSAEGEVTWPEGASQAASAWLWHLQAVDRSPFRAENPLFGPR</sequence>
<dbReference type="EMBL" id="JACHBW010000041">
    <property type="protein sequence ID" value="MBB6107110.1"/>
    <property type="molecule type" value="Genomic_DNA"/>
</dbReference>